<organism evidence="1 2">
    <name type="scientific">Candidatus Yanofskybacteria bacterium GW2011_GWD2_39_48</name>
    <dbReference type="NCBI Taxonomy" id="1619031"/>
    <lineage>
        <taxon>Bacteria</taxon>
        <taxon>Candidatus Yanofskyibacteriota</taxon>
    </lineage>
</organism>
<dbReference type="AlphaFoldDB" id="A0A0G0RN97"/>
<evidence type="ECO:0000313" key="1">
    <source>
        <dbReference type="EMBL" id="KKR24015.1"/>
    </source>
</evidence>
<dbReference type="EMBL" id="LBXD01000001">
    <property type="protein sequence ID" value="KKR24015.1"/>
    <property type="molecule type" value="Genomic_DNA"/>
</dbReference>
<accession>A0A0G0RN97</accession>
<evidence type="ECO:0000313" key="2">
    <source>
        <dbReference type="Proteomes" id="UP000034764"/>
    </source>
</evidence>
<dbReference type="Proteomes" id="UP000034764">
    <property type="component" value="Unassembled WGS sequence"/>
</dbReference>
<proteinExistence type="predicted"/>
<sequence length="162" mass="17538">MNRNLQSTIVNKLASASTRQSKAVEAPPRIVVAEEVIDFTGGLGDDDVDAEDLLSDVELDLVEYQLGSRTLAVSARVGGLDDIERVVPRIENLSQSDRAGQFSILKGRPVATIPVVNRDGEDLDPEAMPSLGHRAAIIPQMIARNKTADADSNYGPRMTRRS</sequence>
<reference evidence="1 2" key="1">
    <citation type="journal article" date="2015" name="Nature">
        <title>rRNA introns, odd ribosomes, and small enigmatic genomes across a large radiation of phyla.</title>
        <authorList>
            <person name="Brown C.T."/>
            <person name="Hug L.A."/>
            <person name="Thomas B.C."/>
            <person name="Sharon I."/>
            <person name="Castelle C.J."/>
            <person name="Singh A."/>
            <person name="Wilkins M.J."/>
            <person name="Williams K.H."/>
            <person name="Banfield J.F."/>
        </authorList>
    </citation>
    <scope>NUCLEOTIDE SEQUENCE [LARGE SCALE GENOMIC DNA]</scope>
</reference>
<comment type="caution">
    <text evidence="1">The sequence shown here is derived from an EMBL/GenBank/DDBJ whole genome shotgun (WGS) entry which is preliminary data.</text>
</comment>
<name>A0A0G0RN97_9BACT</name>
<protein>
    <submittedName>
        <fullName evidence="1">Uncharacterized protein</fullName>
    </submittedName>
</protein>
<gene>
    <name evidence="1" type="ORF">UT53_C0001G0004</name>
</gene>